<feature type="DNA-binding region" description="H-T-H motif" evidence="2">
    <location>
        <begin position="29"/>
        <end position="48"/>
    </location>
</feature>
<dbReference type="InterPro" id="IPR009057">
    <property type="entry name" value="Homeodomain-like_sf"/>
</dbReference>
<name>A0A5R9IR66_9GAMM</name>
<dbReference type="PROSITE" id="PS50977">
    <property type="entry name" value="HTH_TETR_2"/>
    <property type="match status" value="1"/>
</dbReference>
<feature type="domain" description="HTH tetR-type" evidence="3">
    <location>
        <begin position="6"/>
        <end position="66"/>
    </location>
</feature>
<evidence type="ECO:0000256" key="1">
    <source>
        <dbReference type="ARBA" id="ARBA00023125"/>
    </source>
</evidence>
<keyword evidence="5" id="KW-1185">Reference proteome</keyword>
<comment type="caution">
    <text evidence="4">The sequence shown here is derived from an EMBL/GenBank/DDBJ whole genome shotgun (WGS) entry which is preliminary data.</text>
</comment>
<accession>A0A5R9IR66</accession>
<organism evidence="4 5">
    <name type="scientific">Thalassotalea litorea</name>
    <dbReference type="NCBI Taxonomy" id="2020715"/>
    <lineage>
        <taxon>Bacteria</taxon>
        <taxon>Pseudomonadati</taxon>
        <taxon>Pseudomonadota</taxon>
        <taxon>Gammaproteobacteria</taxon>
        <taxon>Alteromonadales</taxon>
        <taxon>Colwelliaceae</taxon>
        <taxon>Thalassotalea</taxon>
    </lineage>
</organism>
<sequence length="194" mass="22730">MPNQSRDRKQQILSAARRCFFQFGFKPTTISMISSYADTSRVTIHKLFSGKEDIFRQVVEQHFHHTQEQVKMHRVQMTNIWQVVENIVMVLGQPVFQDIKDKKVHQDLVQSCMQYAEDLSQNQRQFVRKNLTELIVFALNNQQITLEHLDMSCAELAQSIETNVYGLLHSNIDLQAHQTLQQLLKIYRAATRIE</sequence>
<dbReference type="InterPro" id="IPR001647">
    <property type="entry name" value="HTH_TetR"/>
</dbReference>
<evidence type="ECO:0000256" key="2">
    <source>
        <dbReference type="PROSITE-ProRule" id="PRU00335"/>
    </source>
</evidence>
<proteinExistence type="predicted"/>
<dbReference type="SUPFAM" id="SSF46689">
    <property type="entry name" value="Homeodomain-like"/>
    <property type="match status" value="1"/>
</dbReference>
<evidence type="ECO:0000313" key="5">
    <source>
        <dbReference type="Proteomes" id="UP000307790"/>
    </source>
</evidence>
<keyword evidence="1 2" id="KW-0238">DNA-binding</keyword>
<evidence type="ECO:0000259" key="3">
    <source>
        <dbReference type="PROSITE" id="PS50977"/>
    </source>
</evidence>
<dbReference type="Gene3D" id="1.10.357.10">
    <property type="entry name" value="Tetracycline Repressor, domain 2"/>
    <property type="match status" value="1"/>
</dbReference>
<dbReference type="GO" id="GO:0003677">
    <property type="term" value="F:DNA binding"/>
    <property type="evidence" value="ECO:0007669"/>
    <property type="project" value="UniProtKB-UniRule"/>
</dbReference>
<dbReference type="RefSeq" id="WP_138319452.1">
    <property type="nucleotide sequence ID" value="NZ_VCBC01000006.1"/>
</dbReference>
<gene>
    <name evidence="4" type="ORF">FE810_07720</name>
</gene>
<reference evidence="4 5" key="1">
    <citation type="submission" date="2019-05" db="EMBL/GenBank/DDBJ databases">
        <title>Genome sequences of Thalassotalea litorea 1K03283.</title>
        <authorList>
            <person name="Zhang D."/>
        </authorList>
    </citation>
    <scope>NUCLEOTIDE SEQUENCE [LARGE SCALE GENOMIC DNA]</scope>
    <source>
        <strain evidence="4 5">MCCC 1K03283</strain>
    </source>
</reference>
<dbReference type="AlphaFoldDB" id="A0A5R9IR66"/>
<dbReference type="Pfam" id="PF00440">
    <property type="entry name" value="TetR_N"/>
    <property type="match status" value="1"/>
</dbReference>
<dbReference type="OrthoDB" id="5816932at2"/>
<dbReference type="Proteomes" id="UP000307790">
    <property type="component" value="Unassembled WGS sequence"/>
</dbReference>
<protein>
    <submittedName>
        <fullName evidence="4">TetR/AcrR family transcriptional regulator</fullName>
    </submittedName>
</protein>
<dbReference type="EMBL" id="VCBC01000006">
    <property type="protein sequence ID" value="TLU65791.1"/>
    <property type="molecule type" value="Genomic_DNA"/>
</dbReference>
<evidence type="ECO:0000313" key="4">
    <source>
        <dbReference type="EMBL" id="TLU65791.1"/>
    </source>
</evidence>